<name>A0ABQ5D0U0_9ASTR</name>
<proteinExistence type="predicted"/>
<organism evidence="1 2">
    <name type="scientific">Tanacetum coccineum</name>
    <dbReference type="NCBI Taxonomy" id="301880"/>
    <lineage>
        <taxon>Eukaryota</taxon>
        <taxon>Viridiplantae</taxon>
        <taxon>Streptophyta</taxon>
        <taxon>Embryophyta</taxon>
        <taxon>Tracheophyta</taxon>
        <taxon>Spermatophyta</taxon>
        <taxon>Magnoliopsida</taxon>
        <taxon>eudicotyledons</taxon>
        <taxon>Gunneridae</taxon>
        <taxon>Pentapetalae</taxon>
        <taxon>asterids</taxon>
        <taxon>campanulids</taxon>
        <taxon>Asterales</taxon>
        <taxon>Asteraceae</taxon>
        <taxon>Asteroideae</taxon>
        <taxon>Anthemideae</taxon>
        <taxon>Anthemidinae</taxon>
        <taxon>Tanacetum</taxon>
    </lineage>
</organism>
<comment type="caution">
    <text evidence="1">The sequence shown here is derived from an EMBL/GenBank/DDBJ whole genome shotgun (WGS) entry which is preliminary data.</text>
</comment>
<reference evidence="1" key="1">
    <citation type="journal article" date="2022" name="Int. J. Mol. Sci.">
        <title>Draft Genome of Tanacetum Coccineum: Genomic Comparison of Closely Related Tanacetum-Family Plants.</title>
        <authorList>
            <person name="Yamashiro T."/>
            <person name="Shiraishi A."/>
            <person name="Nakayama K."/>
            <person name="Satake H."/>
        </authorList>
    </citation>
    <scope>NUCLEOTIDE SEQUENCE</scope>
</reference>
<dbReference type="EMBL" id="BQNB010014650">
    <property type="protein sequence ID" value="GJT30749.1"/>
    <property type="molecule type" value="Genomic_DNA"/>
</dbReference>
<reference evidence="1" key="2">
    <citation type="submission" date="2022-01" db="EMBL/GenBank/DDBJ databases">
        <authorList>
            <person name="Yamashiro T."/>
            <person name="Shiraishi A."/>
            <person name="Satake H."/>
            <person name="Nakayama K."/>
        </authorList>
    </citation>
    <scope>NUCLEOTIDE SEQUENCE</scope>
</reference>
<dbReference type="Proteomes" id="UP001151760">
    <property type="component" value="Unassembled WGS sequence"/>
</dbReference>
<keyword evidence="2" id="KW-1185">Reference proteome</keyword>
<accession>A0ABQ5D0U0</accession>
<evidence type="ECO:0000313" key="1">
    <source>
        <dbReference type="EMBL" id="GJT30749.1"/>
    </source>
</evidence>
<protein>
    <submittedName>
        <fullName evidence="1">Uncharacterized protein</fullName>
    </submittedName>
</protein>
<sequence length="269" mass="31025">MGVEKNTLEFLRALAEYQNSDRVKKSNLIVGFKMMSSRLNLFCRSKRNRAFLDESTEPSVSSVCTEGSGFESMFNIPISTINLLKVGSFRGLYKTGLFEISIALVLSQNMGTTMSREELELTKVYIPKISREKHIPVHLKSIIHDLENRSIHEGYYPRFLLELFSSAEILRDEERGDYVYSNEYSLESLNKNPEEVYPYQTNIPTPDEIISDITINGVTEDPLKIRKNELRRDFRFWNEVIESNGIGEETYSQYVLASSCHMICCILNR</sequence>
<gene>
    <name evidence="1" type="ORF">Tco_0911024</name>
</gene>
<evidence type="ECO:0000313" key="2">
    <source>
        <dbReference type="Proteomes" id="UP001151760"/>
    </source>
</evidence>